<dbReference type="InterPro" id="IPR038765">
    <property type="entry name" value="Papain-like_cys_pep_sf"/>
</dbReference>
<name>A0A644W482_9ZZZZ</name>
<proteinExistence type="predicted"/>
<dbReference type="Gene3D" id="3.90.1720.10">
    <property type="entry name" value="endopeptidase domain like (from Nostoc punctiforme)"/>
    <property type="match status" value="1"/>
</dbReference>
<accession>A0A644W482</accession>
<protein>
    <submittedName>
        <fullName evidence="1">Uncharacterized protein</fullName>
    </submittedName>
</protein>
<dbReference type="EMBL" id="VSSQ01000606">
    <property type="protein sequence ID" value="MPL98397.1"/>
    <property type="molecule type" value="Genomic_DNA"/>
</dbReference>
<evidence type="ECO:0000313" key="1">
    <source>
        <dbReference type="EMBL" id="MPL98397.1"/>
    </source>
</evidence>
<gene>
    <name evidence="1" type="ORF">SDC9_44602</name>
</gene>
<reference evidence="1" key="1">
    <citation type="submission" date="2019-08" db="EMBL/GenBank/DDBJ databases">
        <authorList>
            <person name="Kucharzyk K."/>
            <person name="Murdoch R.W."/>
            <person name="Higgins S."/>
            <person name="Loffler F."/>
        </authorList>
    </citation>
    <scope>NUCLEOTIDE SEQUENCE</scope>
</reference>
<dbReference type="SUPFAM" id="SSF54001">
    <property type="entry name" value="Cysteine proteinases"/>
    <property type="match status" value="1"/>
</dbReference>
<sequence>MKNKHIYLVFSNTGTLLSKCINYYTKDEYVHVSLSFDDSFKKMYSFGRVFPQIPFIGGLVEENLQDGVYKRFQNSRCVIYKISVDNNQYKLLKEELKSFLKEQKKYKYSLLGLIGVAINRPMKRDNHYFCSEFISHLLIKSNIYDSDKIPGLTKPSDLLNISHKEFIYEGLTYEYNNVYSNLIY</sequence>
<dbReference type="AlphaFoldDB" id="A0A644W482"/>
<organism evidence="1">
    <name type="scientific">bioreactor metagenome</name>
    <dbReference type="NCBI Taxonomy" id="1076179"/>
    <lineage>
        <taxon>unclassified sequences</taxon>
        <taxon>metagenomes</taxon>
        <taxon>ecological metagenomes</taxon>
    </lineage>
</organism>
<comment type="caution">
    <text evidence="1">The sequence shown here is derived from an EMBL/GenBank/DDBJ whole genome shotgun (WGS) entry which is preliminary data.</text>
</comment>